<dbReference type="GO" id="GO:0000155">
    <property type="term" value="F:phosphorelay sensor kinase activity"/>
    <property type="evidence" value="ECO:0007669"/>
    <property type="project" value="InterPro"/>
</dbReference>
<keyword evidence="8" id="KW-0812">Transmembrane</keyword>
<dbReference type="SUPFAM" id="SSF158472">
    <property type="entry name" value="HAMP domain-like"/>
    <property type="match status" value="1"/>
</dbReference>
<dbReference type="AlphaFoldDB" id="A0A423Q3N0"/>
<evidence type="ECO:0000259" key="10">
    <source>
        <dbReference type="PROSITE" id="PS50885"/>
    </source>
</evidence>
<dbReference type="Pfam" id="PF00672">
    <property type="entry name" value="HAMP"/>
    <property type="match status" value="1"/>
</dbReference>
<evidence type="ECO:0000256" key="5">
    <source>
        <dbReference type="ARBA" id="ARBA00022679"/>
    </source>
</evidence>
<dbReference type="Pfam" id="PF00512">
    <property type="entry name" value="HisKA"/>
    <property type="match status" value="1"/>
</dbReference>
<dbReference type="InterPro" id="IPR036097">
    <property type="entry name" value="HisK_dim/P_sf"/>
</dbReference>
<dbReference type="CDD" id="cd00082">
    <property type="entry name" value="HisKA"/>
    <property type="match status" value="1"/>
</dbReference>
<dbReference type="SUPFAM" id="SSF47384">
    <property type="entry name" value="Homodimeric domain of signal transducing histidine kinase"/>
    <property type="match status" value="1"/>
</dbReference>
<keyword evidence="8" id="KW-1133">Transmembrane helix</keyword>
<evidence type="ECO:0000256" key="8">
    <source>
        <dbReference type="SAM" id="Phobius"/>
    </source>
</evidence>
<dbReference type="InterPro" id="IPR036890">
    <property type="entry name" value="HATPase_C_sf"/>
</dbReference>
<dbReference type="SMART" id="SM00388">
    <property type="entry name" value="HisKA"/>
    <property type="match status" value="1"/>
</dbReference>
<dbReference type="InterPro" id="IPR050736">
    <property type="entry name" value="Sensor_HK_Regulatory"/>
</dbReference>
<dbReference type="Gene3D" id="6.10.340.10">
    <property type="match status" value="1"/>
</dbReference>
<name>A0A423Q3N0_9GAMM</name>
<proteinExistence type="predicted"/>
<evidence type="ECO:0000313" key="11">
    <source>
        <dbReference type="EMBL" id="ROO33676.1"/>
    </source>
</evidence>
<dbReference type="EMBL" id="AYKF01000062">
    <property type="protein sequence ID" value="ROO33676.1"/>
    <property type="molecule type" value="Genomic_DNA"/>
</dbReference>
<feature type="domain" description="Histidine kinase" evidence="9">
    <location>
        <begin position="286"/>
        <end position="503"/>
    </location>
</feature>
<reference evidence="11 12" key="1">
    <citation type="submission" date="2013-10" db="EMBL/GenBank/DDBJ databases">
        <title>Salinisphaera halophila YIM 95161 Genome Sequencing.</title>
        <authorList>
            <person name="Lai Q."/>
            <person name="Li C."/>
            <person name="Shao Z."/>
        </authorList>
    </citation>
    <scope>NUCLEOTIDE SEQUENCE [LARGE SCALE GENOMIC DNA]</scope>
    <source>
        <strain evidence="11 12">YIM 95161</strain>
    </source>
</reference>
<dbReference type="InterPro" id="IPR003660">
    <property type="entry name" value="HAMP_dom"/>
</dbReference>
<feature type="domain" description="HAMP" evidence="10">
    <location>
        <begin position="194"/>
        <end position="246"/>
    </location>
</feature>
<keyword evidence="5" id="KW-0808">Transferase</keyword>
<evidence type="ECO:0000256" key="2">
    <source>
        <dbReference type="ARBA" id="ARBA00004370"/>
    </source>
</evidence>
<dbReference type="PROSITE" id="PS50109">
    <property type="entry name" value="HIS_KIN"/>
    <property type="match status" value="1"/>
</dbReference>
<evidence type="ECO:0000256" key="1">
    <source>
        <dbReference type="ARBA" id="ARBA00000085"/>
    </source>
</evidence>
<dbReference type="SMART" id="SM00304">
    <property type="entry name" value="HAMP"/>
    <property type="match status" value="1"/>
</dbReference>
<evidence type="ECO:0000256" key="4">
    <source>
        <dbReference type="ARBA" id="ARBA00022553"/>
    </source>
</evidence>
<evidence type="ECO:0000313" key="12">
    <source>
        <dbReference type="Proteomes" id="UP000285123"/>
    </source>
</evidence>
<comment type="caution">
    <text evidence="11">The sequence shown here is derived from an EMBL/GenBank/DDBJ whole genome shotgun (WGS) entry which is preliminary data.</text>
</comment>
<dbReference type="PANTHER" id="PTHR43711:SF1">
    <property type="entry name" value="HISTIDINE KINASE 1"/>
    <property type="match status" value="1"/>
</dbReference>
<dbReference type="GO" id="GO:0016020">
    <property type="term" value="C:membrane"/>
    <property type="evidence" value="ECO:0007669"/>
    <property type="project" value="UniProtKB-SubCell"/>
</dbReference>
<keyword evidence="6" id="KW-0418">Kinase</keyword>
<protein>
    <recommendedName>
        <fullName evidence="3">histidine kinase</fullName>
        <ecNumber evidence="3">2.7.13.3</ecNumber>
    </recommendedName>
</protein>
<dbReference type="SUPFAM" id="SSF55874">
    <property type="entry name" value="ATPase domain of HSP90 chaperone/DNA topoisomerase II/histidine kinase"/>
    <property type="match status" value="1"/>
</dbReference>
<evidence type="ECO:0000256" key="6">
    <source>
        <dbReference type="ARBA" id="ARBA00022777"/>
    </source>
</evidence>
<evidence type="ECO:0000256" key="3">
    <source>
        <dbReference type="ARBA" id="ARBA00012438"/>
    </source>
</evidence>
<dbReference type="PRINTS" id="PR00344">
    <property type="entry name" value="BCTRLSENSOR"/>
</dbReference>
<dbReference type="Pfam" id="PF02518">
    <property type="entry name" value="HATPase_c"/>
    <property type="match status" value="1"/>
</dbReference>
<dbReference type="PROSITE" id="PS50885">
    <property type="entry name" value="HAMP"/>
    <property type="match status" value="1"/>
</dbReference>
<accession>A0A423Q3N0</accession>
<keyword evidence="4" id="KW-0597">Phosphoprotein</keyword>
<comment type="catalytic activity">
    <reaction evidence="1">
        <text>ATP + protein L-histidine = ADP + protein N-phospho-L-histidine.</text>
        <dbReference type="EC" id="2.7.13.3"/>
    </reaction>
</comment>
<keyword evidence="8" id="KW-0472">Membrane</keyword>
<dbReference type="SMART" id="SM00387">
    <property type="entry name" value="HATPase_c"/>
    <property type="match status" value="1"/>
</dbReference>
<evidence type="ECO:0000259" key="9">
    <source>
        <dbReference type="PROSITE" id="PS50109"/>
    </source>
</evidence>
<dbReference type="EC" id="2.7.13.3" evidence="3"/>
<sequence length="509" mass="55545">MGLPTLMSTALAINGASLIFAAAVLINGWSRAEWLVQRGTMTHQQLEILAEVSGAIDRYMDLVERSALPSDVASGKAQVASILARWSSSVTRESDMLESPHSDDEAHVEHARIARIRQLVARGEQALLTRREPLWVTRTEIDVLIQEATQDERDEVEQTTAAIARTGQQIGVLVIGIPLAALGMAGLMSLLLVRAMRRRLRALMAGAAAIGGGDLAYRFQGNARDDLGLLAVMFNRMAARLRRSRTRLEVLQYELEARVAQRTAELEQKNRQLQAIDSNRVQFFSEISHELRTPLTALRGEAEVSLRQPDDTRGQLESLRHIVALAADLENSIDDLVALARSQTRELLLVREPIELCSLLSRTTSAGCALGRPHGVDVVFVNNAARSDFRGDTQRLQQAFLTLVDNAVKHAPARSTVTTTLDASPAAGVYHVAVIDRGPGIPSTLRNRVFDDFFQGDPDQRSGMGLGLAIARRVINAHGGRIEITDAEGSTGTCVMVSLPLCEARQARA</sequence>
<keyword evidence="7" id="KW-0902">Two-component regulatory system</keyword>
<dbReference type="InterPro" id="IPR003661">
    <property type="entry name" value="HisK_dim/P_dom"/>
</dbReference>
<dbReference type="PANTHER" id="PTHR43711">
    <property type="entry name" value="TWO-COMPONENT HISTIDINE KINASE"/>
    <property type="match status" value="1"/>
</dbReference>
<dbReference type="Gene3D" id="1.10.287.130">
    <property type="match status" value="1"/>
</dbReference>
<feature type="transmembrane region" description="Helical" evidence="8">
    <location>
        <begin position="170"/>
        <end position="193"/>
    </location>
</feature>
<comment type="subcellular location">
    <subcellularLocation>
        <location evidence="2">Membrane</location>
    </subcellularLocation>
</comment>
<dbReference type="Gene3D" id="3.30.565.10">
    <property type="entry name" value="Histidine kinase-like ATPase, C-terminal domain"/>
    <property type="match status" value="1"/>
</dbReference>
<dbReference type="InterPro" id="IPR003594">
    <property type="entry name" value="HATPase_dom"/>
</dbReference>
<evidence type="ECO:0000256" key="7">
    <source>
        <dbReference type="ARBA" id="ARBA00023012"/>
    </source>
</evidence>
<gene>
    <name evidence="11" type="ORF">SAHL_03930</name>
</gene>
<dbReference type="Proteomes" id="UP000285123">
    <property type="component" value="Unassembled WGS sequence"/>
</dbReference>
<dbReference type="CDD" id="cd00075">
    <property type="entry name" value="HATPase"/>
    <property type="match status" value="1"/>
</dbReference>
<dbReference type="InterPro" id="IPR004358">
    <property type="entry name" value="Sig_transdc_His_kin-like_C"/>
</dbReference>
<organism evidence="11 12">
    <name type="scientific">Salinisphaera orenii YIM 95161</name>
    <dbReference type="NCBI Taxonomy" id="1051139"/>
    <lineage>
        <taxon>Bacteria</taxon>
        <taxon>Pseudomonadati</taxon>
        <taxon>Pseudomonadota</taxon>
        <taxon>Gammaproteobacteria</taxon>
        <taxon>Salinisphaerales</taxon>
        <taxon>Salinisphaeraceae</taxon>
        <taxon>Salinisphaera</taxon>
    </lineage>
</organism>
<dbReference type="InterPro" id="IPR005467">
    <property type="entry name" value="His_kinase_dom"/>
</dbReference>